<comment type="caution">
    <text evidence="1">The sequence shown here is derived from an EMBL/GenBank/DDBJ whole genome shotgun (WGS) entry which is preliminary data.</text>
</comment>
<evidence type="ECO:0000313" key="1">
    <source>
        <dbReference type="EMBL" id="MBG6134444.1"/>
    </source>
</evidence>
<organism evidence="1 2">
    <name type="scientific">Longispora fulva</name>
    <dbReference type="NCBI Taxonomy" id="619741"/>
    <lineage>
        <taxon>Bacteria</taxon>
        <taxon>Bacillati</taxon>
        <taxon>Actinomycetota</taxon>
        <taxon>Actinomycetes</taxon>
        <taxon>Micromonosporales</taxon>
        <taxon>Micromonosporaceae</taxon>
        <taxon>Longispora</taxon>
    </lineage>
</organism>
<protein>
    <submittedName>
        <fullName evidence="1">Uncharacterized protein</fullName>
    </submittedName>
</protein>
<dbReference type="EMBL" id="JADOUF010000001">
    <property type="protein sequence ID" value="MBG6134444.1"/>
    <property type="molecule type" value="Genomic_DNA"/>
</dbReference>
<dbReference type="AlphaFoldDB" id="A0A8J7GK57"/>
<gene>
    <name evidence="1" type="ORF">IW245_000638</name>
</gene>
<dbReference type="Proteomes" id="UP000622552">
    <property type="component" value="Unassembled WGS sequence"/>
</dbReference>
<name>A0A8J7GK57_9ACTN</name>
<evidence type="ECO:0000313" key="2">
    <source>
        <dbReference type="Proteomes" id="UP000622552"/>
    </source>
</evidence>
<accession>A0A8J7GK57</accession>
<reference evidence="1" key="1">
    <citation type="submission" date="2020-11" db="EMBL/GenBank/DDBJ databases">
        <title>Sequencing the genomes of 1000 actinobacteria strains.</title>
        <authorList>
            <person name="Klenk H.-P."/>
        </authorList>
    </citation>
    <scope>NUCLEOTIDE SEQUENCE</scope>
    <source>
        <strain evidence="1">DSM 45356</strain>
    </source>
</reference>
<keyword evidence="2" id="KW-1185">Reference proteome</keyword>
<proteinExistence type="predicted"/>
<sequence>MSHMVSVTFRRDWTDESGVIHRAGEETQVPESLLAALIEDGYVGLGLSDEPGIQQDWIGPG</sequence>
<dbReference type="RefSeq" id="WP_197001685.1">
    <property type="nucleotide sequence ID" value="NZ_BONS01000028.1"/>
</dbReference>